<keyword evidence="7 11" id="KW-1133">Transmembrane helix</keyword>
<keyword evidence="5 11" id="KW-0812">Transmembrane</keyword>
<reference evidence="12" key="1">
    <citation type="journal article" date="2020" name="Stud. Mycol.">
        <title>101 Dothideomycetes genomes: a test case for predicting lifestyles and emergence of pathogens.</title>
        <authorList>
            <person name="Haridas S."/>
            <person name="Albert R."/>
            <person name="Binder M."/>
            <person name="Bloem J."/>
            <person name="Labutti K."/>
            <person name="Salamov A."/>
            <person name="Andreopoulos B."/>
            <person name="Baker S."/>
            <person name="Barry K."/>
            <person name="Bills G."/>
            <person name="Bluhm B."/>
            <person name="Cannon C."/>
            <person name="Castanera R."/>
            <person name="Culley D."/>
            <person name="Daum C."/>
            <person name="Ezra D."/>
            <person name="Gonzalez J."/>
            <person name="Henrissat B."/>
            <person name="Kuo A."/>
            <person name="Liang C."/>
            <person name="Lipzen A."/>
            <person name="Lutzoni F."/>
            <person name="Magnuson J."/>
            <person name="Mondo S."/>
            <person name="Nolan M."/>
            <person name="Ohm R."/>
            <person name="Pangilinan J."/>
            <person name="Park H.-J."/>
            <person name="Ramirez L."/>
            <person name="Alfaro M."/>
            <person name="Sun H."/>
            <person name="Tritt A."/>
            <person name="Yoshinaga Y."/>
            <person name="Zwiers L.-H."/>
            <person name="Turgeon B."/>
            <person name="Goodwin S."/>
            <person name="Spatafora J."/>
            <person name="Crous P."/>
            <person name="Grigoriev I."/>
        </authorList>
    </citation>
    <scope>NUCLEOTIDE SEQUENCE</scope>
    <source>
        <strain evidence="12">CBS 116435</strain>
    </source>
</reference>
<dbReference type="SUPFAM" id="SSF55979">
    <property type="entry name" value="DNA clamp"/>
    <property type="match status" value="1"/>
</dbReference>
<dbReference type="AlphaFoldDB" id="A0A9P4Q6Z1"/>
<comment type="similarity">
    <text evidence="4">Belongs to the rad1 family.</text>
</comment>
<keyword evidence="8 11" id="KW-0472">Membrane</keyword>
<evidence type="ECO:0000313" key="12">
    <source>
        <dbReference type="EMBL" id="KAF2720428.1"/>
    </source>
</evidence>
<keyword evidence="6" id="KW-0227">DNA damage</keyword>
<comment type="caution">
    <text evidence="12">The sequence shown here is derived from an EMBL/GenBank/DDBJ whole genome shotgun (WGS) entry which is preliminary data.</text>
</comment>
<accession>A0A9P4Q6Z1</accession>
<keyword evidence="9" id="KW-0234">DNA repair</keyword>
<name>A0A9P4Q6Z1_9PEZI</name>
<evidence type="ECO:0000256" key="8">
    <source>
        <dbReference type="ARBA" id="ARBA00023136"/>
    </source>
</evidence>
<feature type="transmembrane region" description="Helical" evidence="11">
    <location>
        <begin position="28"/>
        <end position="47"/>
    </location>
</feature>
<dbReference type="EMBL" id="MU003799">
    <property type="protein sequence ID" value="KAF2720428.1"/>
    <property type="molecule type" value="Genomic_DNA"/>
</dbReference>
<dbReference type="Proteomes" id="UP000799441">
    <property type="component" value="Unassembled WGS sequence"/>
</dbReference>
<proteinExistence type="inferred from homology"/>
<keyword evidence="13" id="KW-1185">Reference proteome</keyword>
<dbReference type="InterPro" id="IPR046938">
    <property type="entry name" value="DNA_clamp_sf"/>
</dbReference>
<evidence type="ECO:0000313" key="13">
    <source>
        <dbReference type="Proteomes" id="UP000799441"/>
    </source>
</evidence>
<dbReference type="PANTHER" id="PTHR10870">
    <property type="entry name" value="CELL CYCLE CHECKPOINT PROTEIN RAD1"/>
    <property type="match status" value="1"/>
</dbReference>
<dbReference type="InterPro" id="IPR007915">
    <property type="entry name" value="TMEM258/Ost5"/>
</dbReference>
<keyword evidence="10" id="KW-0539">Nucleus</keyword>
<dbReference type="OrthoDB" id="337581at2759"/>
<evidence type="ECO:0000256" key="3">
    <source>
        <dbReference type="ARBA" id="ARBA00009825"/>
    </source>
</evidence>
<gene>
    <name evidence="12" type="ORF">K431DRAFT_339353</name>
</gene>
<comment type="subcellular location">
    <subcellularLocation>
        <location evidence="2">Membrane</location>
        <topology evidence="2">Multi-pass membrane protein</topology>
    </subcellularLocation>
    <subcellularLocation>
        <location evidence="1">Nucleus</location>
    </subcellularLocation>
</comment>
<dbReference type="InterPro" id="IPR003021">
    <property type="entry name" value="Rad1_Rec1_Rad17"/>
</dbReference>
<evidence type="ECO:0000256" key="9">
    <source>
        <dbReference type="ARBA" id="ARBA00023204"/>
    </source>
</evidence>
<evidence type="ECO:0000256" key="11">
    <source>
        <dbReference type="SAM" id="Phobius"/>
    </source>
</evidence>
<sequence>MSNPELLALWDASANAPFAPTVGKDSQFFVGFTLLLFALMLTSLFGLNRSIKTLPLYGIPASLAFGFGSVFMICAVGVYVPNTAKMCTTQPLFRAISSSARQIQLLLRCISFSTKAHVRISPEGLRFSTEDGSTMEAAVLLSKDLFTTYTCNTPHDAASEQEEDNIHLPFFQINLDSLLETLNIFALSDPAAAAGKRPGMAGGVDPYDAFASHRLQRHAGINNAFASTAPGIQGLCTFTYAGPGEPLSVHMSEAGVTTTCELTTYEANTSGEEIPFNRDAIALKTIMRSGCLLDAIQELSGMSPSTLTITATPSTRSGPDLSLAASGALGDALVEFASSRAHDAPILETFICYGRTNASFTFGLVKAAQRAMASASKVSLRLDEEGVLSLQFLIQNEEGRSSSEGLTFVDFRIIPLVEGEAEEGGGSDSN</sequence>
<evidence type="ECO:0000256" key="7">
    <source>
        <dbReference type="ARBA" id="ARBA00022989"/>
    </source>
</evidence>
<evidence type="ECO:0000256" key="1">
    <source>
        <dbReference type="ARBA" id="ARBA00004123"/>
    </source>
</evidence>
<dbReference type="GO" id="GO:0006281">
    <property type="term" value="P:DNA repair"/>
    <property type="evidence" value="ECO:0007669"/>
    <property type="project" value="UniProtKB-KW"/>
</dbReference>
<evidence type="ECO:0000256" key="10">
    <source>
        <dbReference type="ARBA" id="ARBA00023242"/>
    </source>
</evidence>
<dbReference type="Gene3D" id="3.70.10.10">
    <property type="match status" value="1"/>
</dbReference>
<evidence type="ECO:0000256" key="6">
    <source>
        <dbReference type="ARBA" id="ARBA00022763"/>
    </source>
</evidence>
<feature type="transmembrane region" description="Helical" evidence="11">
    <location>
        <begin position="54"/>
        <end position="80"/>
    </location>
</feature>
<protein>
    <recommendedName>
        <fullName evidence="14">Rad1-domain-containing protein</fullName>
    </recommendedName>
</protein>
<dbReference type="GO" id="GO:0000077">
    <property type="term" value="P:DNA damage checkpoint signaling"/>
    <property type="evidence" value="ECO:0007669"/>
    <property type="project" value="InterPro"/>
</dbReference>
<evidence type="ECO:0000256" key="4">
    <source>
        <dbReference type="ARBA" id="ARBA00010991"/>
    </source>
</evidence>
<evidence type="ECO:0000256" key="5">
    <source>
        <dbReference type="ARBA" id="ARBA00022692"/>
    </source>
</evidence>
<dbReference type="PRINTS" id="PR01245">
    <property type="entry name" value="RAD1REC1"/>
</dbReference>
<dbReference type="GO" id="GO:0030896">
    <property type="term" value="C:checkpoint clamp complex"/>
    <property type="evidence" value="ECO:0007669"/>
    <property type="project" value="TreeGrafter"/>
</dbReference>
<evidence type="ECO:0008006" key="14">
    <source>
        <dbReference type="Google" id="ProtNLM"/>
    </source>
</evidence>
<evidence type="ECO:0000256" key="2">
    <source>
        <dbReference type="ARBA" id="ARBA00004141"/>
    </source>
</evidence>
<dbReference type="Pfam" id="PF02144">
    <property type="entry name" value="Rad1"/>
    <property type="match status" value="1"/>
</dbReference>
<dbReference type="Pfam" id="PF05251">
    <property type="entry name" value="Ost5"/>
    <property type="match status" value="1"/>
</dbReference>
<dbReference type="GO" id="GO:0008250">
    <property type="term" value="C:oligosaccharyltransferase complex"/>
    <property type="evidence" value="ECO:0007669"/>
    <property type="project" value="InterPro"/>
</dbReference>
<organism evidence="12 13">
    <name type="scientific">Polychaeton citri CBS 116435</name>
    <dbReference type="NCBI Taxonomy" id="1314669"/>
    <lineage>
        <taxon>Eukaryota</taxon>
        <taxon>Fungi</taxon>
        <taxon>Dikarya</taxon>
        <taxon>Ascomycota</taxon>
        <taxon>Pezizomycotina</taxon>
        <taxon>Dothideomycetes</taxon>
        <taxon>Dothideomycetidae</taxon>
        <taxon>Capnodiales</taxon>
        <taxon>Capnodiaceae</taxon>
        <taxon>Polychaeton</taxon>
    </lineage>
</organism>
<comment type="similarity">
    <text evidence="3">Belongs to the OST5 family.</text>
</comment>
<dbReference type="PANTHER" id="PTHR10870:SF0">
    <property type="entry name" value="CELL CYCLE CHECKPOINT PROTEIN RAD1"/>
    <property type="match status" value="1"/>
</dbReference>